<feature type="compositionally biased region" description="Polar residues" evidence="1">
    <location>
        <begin position="57"/>
        <end position="71"/>
    </location>
</feature>
<reference evidence="2" key="1">
    <citation type="submission" date="2014-09" db="EMBL/GenBank/DDBJ databases">
        <title>Genome sequence of the luminous mushroom Mycena chlorophos for searching fungal bioluminescence genes.</title>
        <authorList>
            <person name="Tanaka Y."/>
            <person name="Kasuga D."/>
            <person name="Oba Y."/>
            <person name="Hase S."/>
            <person name="Sato K."/>
            <person name="Oba Y."/>
            <person name="Sakakibara Y."/>
        </authorList>
    </citation>
    <scope>NUCLEOTIDE SEQUENCE</scope>
</reference>
<dbReference type="EMBL" id="DF843953">
    <property type="protein sequence ID" value="GAT47753.1"/>
    <property type="molecule type" value="Genomic_DNA"/>
</dbReference>
<feature type="compositionally biased region" description="Acidic residues" evidence="1">
    <location>
        <begin position="131"/>
        <end position="150"/>
    </location>
</feature>
<feature type="compositionally biased region" description="Acidic residues" evidence="1">
    <location>
        <begin position="295"/>
        <end position="304"/>
    </location>
</feature>
<gene>
    <name evidence="2" type="ORF">MCHLO_05199</name>
</gene>
<accession>A0ABQ0L9E9</accession>
<feature type="region of interest" description="Disordered" evidence="1">
    <location>
        <begin position="413"/>
        <end position="436"/>
    </location>
</feature>
<feature type="compositionally biased region" description="Low complexity" evidence="1">
    <location>
        <begin position="419"/>
        <end position="436"/>
    </location>
</feature>
<dbReference type="Proteomes" id="UP000815677">
    <property type="component" value="Unassembled WGS sequence"/>
</dbReference>
<name>A0ABQ0L9E9_MYCCL</name>
<feature type="region of interest" description="Disordered" evidence="1">
    <location>
        <begin position="295"/>
        <end position="318"/>
    </location>
</feature>
<feature type="compositionally biased region" description="Basic and acidic residues" evidence="1">
    <location>
        <begin position="28"/>
        <end position="37"/>
    </location>
</feature>
<sequence>MTDGPRRSQRHHKAPAKLADAAPGSDTELEKQHEAPVKGKRRHGKENDDLSRKPSKNAKTMNKPISESANEQPIHESTLLDTRTSSNAGKSSRNTNHDGWVMRFAQAVDDSDSEDDEEDGDDDGRYAGGDGDGDGEYFEDGAAEGDETDGFEDRDAGGSEGDEIQNAIDETMDEDEEIEHIWLHIQLQTADTSAKKKKKKKPLDVAKITTFVPRDNLTCRTLKAAILKAIRDDGTAYIGPQDDHTIHFTIPFLLRDSTALNDVGFKLLTQKIAKKEKPEVKVVVYAEKLELAQNDDEMDEDTDAETQKSKRKWRTRAPRAADIDPANLPVLEKMELLREKLSCVDPDGSDRCYVDPETGVHIPVTNDHIVTWANAWEAGEADELTPPNHHLFDATKHRRKPSLLQQRIIQMNNSNTAASPRSISTSISRRSLSKGS</sequence>
<feature type="compositionally biased region" description="Acidic residues" evidence="1">
    <location>
        <begin position="109"/>
        <end position="122"/>
    </location>
</feature>
<feature type="compositionally biased region" description="Polar residues" evidence="1">
    <location>
        <begin position="79"/>
        <end position="94"/>
    </location>
</feature>
<feature type="region of interest" description="Disordered" evidence="1">
    <location>
        <begin position="1"/>
        <end position="162"/>
    </location>
</feature>
<protein>
    <submittedName>
        <fullName evidence="2">Uncharacterized protein</fullName>
    </submittedName>
</protein>
<proteinExistence type="predicted"/>
<keyword evidence="3" id="KW-1185">Reference proteome</keyword>
<evidence type="ECO:0000256" key="1">
    <source>
        <dbReference type="SAM" id="MobiDB-lite"/>
    </source>
</evidence>
<evidence type="ECO:0000313" key="3">
    <source>
        <dbReference type="Proteomes" id="UP000815677"/>
    </source>
</evidence>
<organism evidence="2 3">
    <name type="scientific">Mycena chlorophos</name>
    <name type="common">Agaric fungus</name>
    <name type="synonym">Agaricus chlorophos</name>
    <dbReference type="NCBI Taxonomy" id="658473"/>
    <lineage>
        <taxon>Eukaryota</taxon>
        <taxon>Fungi</taxon>
        <taxon>Dikarya</taxon>
        <taxon>Basidiomycota</taxon>
        <taxon>Agaricomycotina</taxon>
        <taxon>Agaricomycetes</taxon>
        <taxon>Agaricomycetidae</taxon>
        <taxon>Agaricales</taxon>
        <taxon>Marasmiineae</taxon>
        <taxon>Mycenaceae</taxon>
        <taxon>Mycena</taxon>
    </lineage>
</organism>
<evidence type="ECO:0000313" key="2">
    <source>
        <dbReference type="EMBL" id="GAT47753.1"/>
    </source>
</evidence>